<organism evidence="2 3">
    <name type="scientific">Companilactobacillus kimchiensis</name>
    <dbReference type="NCBI Taxonomy" id="993692"/>
    <lineage>
        <taxon>Bacteria</taxon>
        <taxon>Bacillati</taxon>
        <taxon>Bacillota</taxon>
        <taxon>Bacilli</taxon>
        <taxon>Lactobacillales</taxon>
        <taxon>Lactobacillaceae</taxon>
        <taxon>Companilactobacillus</taxon>
    </lineage>
</organism>
<evidence type="ECO:0000313" key="2">
    <source>
        <dbReference type="EMBL" id="KRO00855.1"/>
    </source>
</evidence>
<name>A0A0R2LHD8_9LACO</name>
<dbReference type="AlphaFoldDB" id="A0A0R2LHD8"/>
<accession>A0A0R2LHD8</accession>
<sequence>MRQFTPNISSKAINRETFKIILMWLMVLDHIGYFISPYLADVFHLVTRVVAVGFAYLVVEGLHYTHSRKNYLTRLIGWGIFMAIGNYLLNLFVLRKQYSLSIIGDNIFLTLALGSIVICLWDNQVKSFKLRRILKILSLAILLISLLPILEGSFVVIPVMFITQLTHGDVKKRDLWYLILAVFLAIVELPSALSVSGSTPVMLFDSVAMSASDMCFILLIPMLHFYNGRVGKYSMQLKYVFYIFYPLHLWLIHLFANGI</sequence>
<dbReference type="RefSeq" id="WP_057879592.1">
    <property type="nucleotide sequence ID" value="NZ_JQCF01000001.1"/>
</dbReference>
<dbReference type="EMBL" id="JQCF01000001">
    <property type="protein sequence ID" value="KRO00855.1"/>
    <property type="molecule type" value="Genomic_DNA"/>
</dbReference>
<gene>
    <name evidence="2" type="ORF">IV57_GL000176</name>
</gene>
<dbReference type="STRING" id="993692.IV57_GL000176"/>
<feature type="transmembrane region" description="Helical" evidence="1">
    <location>
        <begin position="239"/>
        <end position="256"/>
    </location>
</feature>
<keyword evidence="1" id="KW-0472">Membrane</keyword>
<keyword evidence="3" id="KW-1185">Reference proteome</keyword>
<reference evidence="2 3" key="1">
    <citation type="journal article" date="2015" name="Genome Announc.">
        <title>Expanding the biotechnology potential of lactobacilli through comparative genomics of 213 strains and associated genera.</title>
        <authorList>
            <person name="Sun Z."/>
            <person name="Harris H.M."/>
            <person name="McCann A."/>
            <person name="Guo C."/>
            <person name="Argimon S."/>
            <person name="Zhang W."/>
            <person name="Yang X."/>
            <person name="Jeffery I.B."/>
            <person name="Cooney J.C."/>
            <person name="Kagawa T.F."/>
            <person name="Liu W."/>
            <person name="Song Y."/>
            <person name="Salvetti E."/>
            <person name="Wrobel A."/>
            <person name="Rasinkangas P."/>
            <person name="Parkhill J."/>
            <person name="Rea M.C."/>
            <person name="O'Sullivan O."/>
            <person name="Ritari J."/>
            <person name="Douillard F.P."/>
            <person name="Paul Ross R."/>
            <person name="Yang R."/>
            <person name="Briner A.E."/>
            <person name="Felis G.E."/>
            <person name="de Vos W.M."/>
            <person name="Barrangou R."/>
            <person name="Klaenhammer T.R."/>
            <person name="Caufield P.W."/>
            <person name="Cui Y."/>
            <person name="Zhang H."/>
            <person name="O'Toole P.W."/>
        </authorList>
    </citation>
    <scope>NUCLEOTIDE SEQUENCE [LARGE SCALE GENOMIC DNA]</scope>
    <source>
        <strain evidence="2 3">DSM 24716</strain>
    </source>
</reference>
<evidence type="ECO:0000256" key="1">
    <source>
        <dbReference type="SAM" id="Phobius"/>
    </source>
</evidence>
<keyword evidence="1" id="KW-0812">Transmembrane</keyword>
<evidence type="ECO:0000313" key="3">
    <source>
        <dbReference type="Proteomes" id="UP000051006"/>
    </source>
</evidence>
<dbReference type="Proteomes" id="UP000051006">
    <property type="component" value="Unassembled WGS sequence"/>
</dbReference>
<dbReference type="PATRIC" id="fig|993692.3.peg.177"/>
<protein>
    <recommendedName>
        <fullName evidence="4">TraX family protein</fullName>
    </recommendedName>
</protein>
<feature type="transmembrane region" description="Helical" evidence="1">
    <location>
        <begin position="133"/>
        <end position="163"/>
    </location>
</feature>
<dbReference type="Pfam" id="PF05857">
    <property type="entry name" value="TraX"/>
    <property type="match status" value="1"/>
</dbReference>
<keyword evidence="1" id="KW-1133">Transmembrane helix</keyword>
<feature type="transmembrane region" description="Helical" evidence="1">
    <location>
        <begin position="20"/>
        <end position="36"/>
    </location>
</feature>
<dbReference type="OrthoDB" id="9781069at2"/>
<feature type="transmembrane region" description="Helical" evidence="1">
    <location>
        <begin position="175"/>
        <end position="195"/>
    </location>
</feature>
<feature type="transmembrane region" description="Helical" evidence="1">
    <location>
        <begin position="207"/>
        <end position="227"/>
    </location>
</feature>
<dbReference type="InterPro" id="IPR008875">
    <property type="entry name" value="TraX"/>
</dbReference>
<evidence type="ECO:0008006" key="4">
    <source>
        <dbReference type="Google" id="ProtNLM"/>
    </source>
</evidence>
<proteinExistence type="predicted"/>
<comment type="caution">
    <text evidence="2">The sequence shown here is derived from an EMBL/GenBank/DDBJ whole genome shotgun (WGS) entry which is preliminary data.</text>
</comment>
<feature type="transmembrane region" description="Helical" evidence="1">
    <location>
        <begin position="98"/>
        <end position="121"/>
    </location>
</feature>
<feature type="transmembrane region" description="Helical" evidence="1">
    <location>
        <begin position="71"/>
        <end position="92"/>
    </location>
</feature>